<reference evidence="1 2" key="1">
    <citation type="submission" date="2024-04" db="EMBL/GenBank/DDBJ databases">
        <title>Novel species of the genus Ideonella isolated from streams.</title>
        <authorList>
            <person name="Lu H."/>
        </authorList>
    </citation>
    <scope>NUCLEOTIDE SEQUENCE [LARGE SCALE GENOMIC DNA]</scope>
    <source>
        <strain evidence="1 2">DXS22W</strain>
    </source>
</reference>
<name>A0ABU9CA59_9BURK</name>
<comment type="caution">
    <text evidence="1">The sequence shown here is derived from an EMBL/GenBank/DDBJ whole genome shotgun (WGS) entry which is preliminary data.</text>
</comment>
<gene>
    <name evidence="1" type="ORF">AACH10_00760</name>
</gene>
<sequence>MKSVAAVDRRQWLARSLGLCALAGLGACATRSPEGETASPAVDGMGHPAAPATEIQTFSGAAPGQLPTGWFPYVLRRDLPRTRYALAREGSRVALHAQARRSATGLHCALDIDPAQRRTLGFSWKVPHVHDQADVSAAELDDCPARLIVAFDGDHARLSLRDRLLFDQVELFTGQRLPFAMLMYVWDGGRHAVESVHRNHRTARIQYLTVESGGARTGQWLHYQRDLAADYRRVYGEAPGKVIGVGVLTDGDALKTDHDAWYGDITLA</sequence>
<evidence type="ECO:0000313" key="1">
    <source>
        <dbReference type="EMBL" id="MEK8048763.1"/>
    </source>
</evidence>
<dbReference type="Proteomes" id="UP001365405">
    <property type="component" value="Unassembled WGS sequence"/>
</dbReference>
<organism evidence="1 2">
    <name type="scientific">Pseudaquabacterium inlustre</name>
    <dbReference type="NCBI Taxonomy" id="2984192"/>
    <lineage>
        <taxon>Bacteria</taxon>
        <taxon>Pseudomonadati</taxon>
        <taxon>Pseudomonadota</taxon>
        <taxon>Betaproteobacteria</taxon>
        <taxon>Burkholderiales</taxon>
        <taxon>Sphaerotilaceae</taxon>
        <taxon>Pseudaquabacterium</taxon>
    </lineage>
</organism>
<protein>
    <submittedName>
        <fullName evidence="1">DUF3047 domain-containing protein</fullName>
    </submittedName>
</protein>
<evidence type="ECO:0000313" key="2">
    <source>
        <dbReference type="Proteomes" id="UP001365405"/>
    </source>
</evidence>
<proteinExistence type="predicted"/>
<dbReference type="PROSITE" id="PS51257">
    <property type="entry name" value="PROKAR_LIPOPROTEIN"/>
    <property type="match status" value="1"/>
</dbReference>
<keyword evidence="2" id="KW-1185">Reference proteome</keyword>
<dbReference type="InterPro" id="IPR021409">
    <property type="entry name" value="DUF3047"/>
</dbReference>
<dbReference type="Pfam" id="PF11249">
    <property type="entry name" value="DUF3047"/>
    <property type="match status" value="1"/>
</dbReference>
<dbReference type="RefSeq" id="WP_341408437.1">
    <property type="nucleotide sequence ID" value="NZ_JBBUTH010000001.1"/>
</dbReference>
<dbReference type="EMBL" id="JBBUTH010000001">
    <property type="protein sequence ID" value="MEK8048763.1"/>
    <property type="molecule type" value="Genomic_DNA"/>
</dbReference>
<accession>A0ABU9CA59</accession>